<dbReference type="GO" id="GO:0005737">
    <property type="term" value="C:cytoplasm"/>
    <property type="evidence" value="ECO:0007669"/>
    <property type="project" value="UniProtKB-SubCell"/>
</dbReference>
<comment type="similarity">
    <text evidence="2 9">Belongs to the thioester dehydratase family. FabZ subfamily.</text>
</comment>
<keyword evidence="7 9" id="KW-0456">Lyase</keyword>
<protein>
    <recommendedName>
        <fullName evidence="9">3-hydroxyacyl-[acyl-carrier-protein] dehydratase FabZ</fullName>
        <ecNumber evidence="9">4.2.1.59</ecNumber>
    </recommendedName>
    <alternativeName>
        <fullName evidence="9">(3R)-hydroxymyristoyl-[acyl-carrier-protein] dehydratase</fullName>
        <shortName evidence="9">(3R)-hydroxymyristoyl-ACP dehydrase</shortName>
    </alternativeName>
    <alternativeName>
        <fullName evidence="9">Beta-hydroxyacyl-ACP dehydratase</fullName>
    </alternativeName>
</protein>
<evidence type="ECO:0000313" key="11">
    <source>
        <dbReference type="Proteomes" id="UP000254575"/>
    </source>
</evidence>
<sequence length="161" mass="17710">MTEQVHTLMDIEEIRRYLPHRYPFLLIDRITEVVPQSHICAIKNVSANEPFFQGHFPGKAVMPGVLVIEAMAQAAGILGVKSAKAEMGLPDEPEEDGIYFFVGIDKARFRKPVVPGDQLLLEIKLLKSRRGIWSFEAQASVAGQVVCSAEIMCTSAGKGKA</sequence>
<dbReference type="InterPro" id="IPR010084">
    <property type="entry name" value="FabZ"/>
</dbReference>
<gene>
    <name evidence="9 10" type="primary">fabZ</name>
    <name evidence="10" type="ORF">NCTC10717_02118</name>
</gene>
<organism evidence="10 11">
    <name type="scientific">Suttonella indologenes</name>
    <dbReference type="NCBI Taxonomy" id="13276"/>
    <lineage>
        <taxon>Bacteria</taxon>
        <taxon>Pseudomonadati</taxon>
        <taxon>Pseudomonadota</taxon>
        <taxon>Gammaproteobacteria</taxon>
        <taxon>Cardiobacteriales</taxon>
        <taxon>Cardiobacteriaceae</taxon>
        <taxon>Suttonella</taxon>
    </lineage>
</organism>
<evidence type="ECO:0000256" key="2">
    <source>
        <dbReference type="ARBA" id="ARBA00009174"/>
    </source>
</evidence>
<keyword evidence="6 9" id="KW-0443">Lipid metabolism</keyword>
<dbReference type="InterPro" id="IPR013114">
    <property type="entry name" value="FabA_FabZ"/>
</dbReference>
<keyword evidence="11" id="KW-1185">Reference proteome</keyword>
<dbReference type="CDD" id="cd01288">
    <property type="entry name" value="FabZ"/>
    <property type="match status" value="1"/>
</dbReference>
<dbReference type="GO" id="GO:0006633">
    <property type="term" value="P:fatty acid biosynthetic process"/>
    <property type="evidence" value="ECO:0007669"/>
    <property type="project" value="UniProtKB-UniRule"/>
</dbReference>
<dbReference type="Gene3D" id="3.10.129.10">
    <property type="entry name" value="Hotdog Thioesterase"/>
    <property type="match status" value="1"/>
</dbReference>
<evidence type="ECO:0000256" key="6">
    <source>
        <dbReference type="ARBA" id="ARBA00023098"/>
    </source>
</evidence>
<evidence type="ECO:0000256" key="8">
    <source>
        <dbReference type="ARBA" id="ARBA00025049"/>
    </source>
</evidence>
<keyword evidence="4 9" id="KW-0444">Lipid biosynthesis</keyword>
<dbReference type="HAMAP" id="MF_00406">
    <property type="entry name" value="FabZ"/>
    <property type="match status" value="1"/>
</dbReference>
<accession>A0A380N2M1</accession>
<reference evidence="10 11" key="1">
    <citation type="submission" date="2018-06" db="EMBL/GenBank/DDBJ databases">
        <authorList>
            <consortium name="Pathogen Informatics"/>
            <person name="Doyle S."/>
        </authorList>
    </citation>
    <scope>NUCLEOTIDE SEQUENCE [LARGE SCALE GENOMIC DNA]</scope>
    <source>
        <strain evidence="10 11">NCTC10717</strain>
    </source>
</reference>
<dbReference type="GO" id="GO:0016020">
    <property type="term" value="C:membrane"/>
    <property type="evidence" value="ECO:0007669"/>
    <property type="project" value="GOC"/>
</dbReference>
<dbReference type="SUPFAM" id="SSF54637">
    <property type="entry name" value="Thioesterase/thiol ester dehydrase-isomerase"/>
    <property type="match status" value="1"/>
</dbReference>
<dbReference type="FunFam" id="3.10.129.10:FF:000001">
    <property type="entry name" value="3-hydroxyacyl-[acyl-carrier-protein] dehydratase FabZ"/>
    <property type="match status" value="1"/>
</dbReference>
<evidence type="ECO:0000256" key="9">
    <source>
        <dbReference type="HAMAP-Rule" id="MF_00406"/>
    </source>
</evidence>
<comment type="catalytic activity">
    <reaction evidence="9">
        <text>a (3R)-hydroxyacyl-[ACP] = a (2E)-enoyl-[ACP] + H2O</text>
        <dbReference type="Rhea" id="RHEA:13097"/>
        <dbReference type="Rhea" id="RHEA-COMP:9925"/>
        <dbReference type="Rhea" id="RHEA-COMP:9945"/>
        <dbReference type="ChEBI" id="CHEBI:15377"/>
        <dbReference type="ChEBI" id="CHEBI:78784"/>
        <dbReference type="ChEBI" id="CHEBI:78827"/>
        <dbReference type="EC" id="4.2.1.59"/>
    </reaction>
</comment>
<feature type="active site" evidence="9">
    <location>
        <position position="55"/>
    </location>
</feature>
<dbReference type="EC" id="4.2.1.59" evidence="9"/>
<keyword evidence="5 9" id="KW-0441">Lipid A biosynthesis</keyword>
<dbReference type="OrthoDB" id="9786735at2"/>
<dbReference type="GO" id="GO:0019171">
    <property type="term" value="F:(3R)-hydroxyacyl-[acyl-carrier-protein] dehydratase activity"/>
    <property type="evidence" value="ECO:0007669"/>
    <property type="project" value="UniProtKB-EC"/>
</dbReference>
<dbReference type="NCBIfam" id="NF000582">
    <property type="entry name" value="PRK00006.1"/>
    <property type="match status" value="1"/>
</dbReference>
<keyword evidence="3 9" id="KW-0963">Cytoplasm</keyword>
<dbReference type="EMBL" id="UHIA01000004">
    <property type="protein sequence ID" value="SUO98373.1"/>
    <property type="molecule type" value="Genomic_DNA"/>
</dbReference>
<evidence type="ECO:0000256" key="5">
    <source>
        <dbReference type="ARBA" id="ARBA00022556"/>
    </source>
</evidence>
<dbReference type="Proteomes" id="UP000254575">
    <property type="component" value="Unassembled WGS sequence"/>
</dbReference>
<proteinExistence type="inferred from homology"/>
<dbReference type="GO" id="GO:0009245">
    <property type="term" value="P:lipid A biosynthetic process"/>
    <property type="evidence" value="ECO:0007669"/>
    <property type="project" value="UniProtKB-UniRule"/>
</dbReference>
<dbReference type="Pfam" id="PF07977">
    <property type="entry name" value="FabA"/>
    <property type="match status" value="1"/>
</dbReference>
<comment type="subcellular location">
    <subcellularLocation>
        <location evidence="1 9">Cytoplasm</location>
    </subcellularLocation>
</comment>
<comment type="function">
    <text evidence="8 9">Involved in unsaturated fatty acids biosynthesis. Catalyzes the dehydration of short chain beta-hydroxyacyl-ACPs and long chain saturated and unsaturated beta-hydroxyacyl-ACPs.</text>
</comment>
<evidence type="ECO:0000256" key="1">
    <source>
        <dbReference type="ARBA" id="ARBA00004496"/>
    </source>
</evidence>
<name>A0A380N2M1_9GAMM</name>
<dbReference type="NCBIfam" id="TIGR01750">
    <property type="entry name" value="fabZ"/>
    <property type="match status" value="1"/>
</dbReference>
<dbReference type="AlphaFoldDB" id="A0A380N2M1"/>
<evidence type="ECO:0000256" key="3">
    <source>
        <dbReference type="ARBA" id="ARBA00022490"/>
    </source>
</evidence>
<dbReference type="PANTHER" id="PTHR30272">
    <property type="entry name" value="3-HYDROXYACYL-[ACYL-CARRIER-PROTEIN] DEHYDRATASE"/>
    <property type="match status" value="1"/>
</dbReference>
<evidence type="ECO:0000313" key="10">
    <source>
        <dbReference type="EMBL" id="SUO98373.1"/>
    </source>
</evidence>
<dbReference type="InterPro" id="IPR029069">
    <property type="entry name" value="HotDog_dom_sf"/>
</dbReference>
<evidence type="ECO:0000256" key="4">
    <source>
        <dbReference type="ARBA" id="ARBA00022516"/>
    </source>
</evidence>
<dbReference type="PANTHER" id="PTHR30272:SF1">
    <property type="entry name" value="3-HYDROXYACYL-[ACYL-CARRIER-PROTEIN] DEHYDRATASE"/>
    <property type="match status" value="1"/>
</dbReference>
<evidence type="ECO:0000256" key="7">
    <source>
        <dbReference type="ARBA" id="ARBA00023239"/>
    </source>
</evidence>